<dbReference type="AlphaFoldDB" id="A0A3M7REU7"/>
<evidence type="ECO:0000313" key="1">
    <source>
        <dbReference type="EMBL" id="RNA22066.1"/>
    </source>
</evidence>
<dbReference type="Pfam" id="PF06677">
    <property type="entry name" value="Auto_anti-p27"/>
    <property type="match status" value="1"/>
</dbReference>
<dbReference type="PANTHER" id="PTHR16537">
    <property type="entry name" value="SJOEGREN SYNDROME/SCLERODERMA AUTOANTIGEN 1"/>
    <property type="match status" value="1"/>
</dbReference>
<reference evidence="1 2" key="1">
    <citation type="journal article" date="2018" name="Sci. Rep.">
        <title>Genomic signatures of local adaptation to the degree of environmental predictability in rotifers.</title>
        <authorList>
            <person name="Franch-Gras L."/>
            <person name="Hahn C."/>
            <person name="Garcia-Roger E.M."/>
            <person name="Carmona M.J."/>
            <person name="Serra M."/>
            <person name="Gomez A."/>
        </authorList>
    </citation>
    <scope>NUCLEOTIDE SEQUENCE [LARGE SCALE GENOMIC DNA]</scope>
    <source>
        <strain evidence="1">HYR1</strain>
    </source>
</reference>
<dbReference type="STRING" id="10195.A0A3M7REU7"/>
<dbReference type="Proteomes" id="UP000276133">
    <property type="component" value="Unassembled WGS sequence"/>
</dbReference>
<comment type="caution">
    <text evidence="1">The sequence shown here is derived from an EMBL/GenBank/DDBJ whole genome shotgun (WGS) entry which is preliminary data.</text>
</comment>
<dbReference type="PANTHER" id="PTHR16537:SF1">
    <property type="entry name" value="PROTEIN ZNRD2"/>
    <property type="match status" value="1"/>
</dbReference>
<proteinExistence type="predicted"/>
<sequence>MKMDELMEDYDKLYQDEEQKKIYKKKKSDLVSKKLGELLLQGYRMLNSTCKKCDCILMQKKNEPYYCVSCQDQEIITLDMDRLNSQVLKDNPMIGQIEENVSSIFSEKKAENQHTTMAIDVGNSVNIIKSKIAWATEQLKNSNVLSYDLELLDYIKKCSETITILNNTKI</sequence>
<dbReference type="EMBL" id="REGN01003546">
    <property type="protein sequence ID" value="RNA22066.1"/>
    <property type="molecule type" value="Genomic_DNA"/>
</dbReference>
<name>A0A3M7REU7_BRAPC</name>
<evidence type="ECO:0000313" key="2">
    <source>
        <dbReference type="Proteomes" id="UP000276133"/>
    </source>
</evidence>
<accession>A0A3M7REU7</accession>
<dbReference type="InterPro" id="IPR009563">
    <property type="entry name" value="SSSCA1"/>
</dbReference>
<dbReference type="InterPro" id="IPR051888">
    <property type="entry name" value="UPF0148_domain"/>
</dbReference>
<protein>
    <submittedName>
        <fullName evidence="1">Sjoegren syndrome scleroderma autoantigen 1</fullName>
    </submittedName>
</protein>
<gene>
    <name evidence="1" type="ORF">BpHYR1_009902</name>
</gene>
<organism evidence="1 2">
    <name type="scientific">Brachionus plicatilis</name>
    <name type="common">Marine rotifer</name>
    <name type="synonym">Brachionus muelleri</name>
    <dbReference type="NCBI Taxonomy" id="10195"/>
    <lineage>
        <taxon>Eukaryota</taxon>
        <taxon>Metazoa</taxon>
        <taxon>Spiralia</taxon>
        <taxon>Gnathifera</taxon>
        <taxon>Rotifera</taxon>
        <taxon>Eurotatoria</taxon>
        <taxon>Monogononta</taxon>
        <taxon>Pseudotrocha</taxon>
        <taxon>Ploima</taxon>
        <taxon>Brachionidae</taxon>
        <taxon>Brachionus</taxon>
    </lineage>
</organism>
<keyword evidence="2" id="KW-1185">Reference proteome</keyword>
<dbReference type="OrthoDB" id="28939at2759"/>